<dbReference type="OrthoDB" id="3361009at2759"/>
<dbReference type="RefSeq" id="XP_025357314.1">
    <property type="nucleotide sequence ID" value="XM_025498125.1"/>
</dbReference>
<feature type="region of interest" description="Disordered" evidence="1">
    <location>
        <begin position="71"/>
        <end position="96"/>
    </location>
</feature>
<accession>A0A316VHE0</accession>
<proteinExistence type="predicted"/>
<feature type="compositionally biased region" description="Polar residues" evidence="1">
    <location>
        <begin position="16"/>
        <end position="39"/>
    </location>
</feature>
<evidence type="ECO:0000256" key="1">
    <source>
        <dbReference type="SAM" id="MobiDB-lite"/>
    </source>
</evidence>
<sequence>MSTNSSNFDNIPVGAQGTNSGVAQTNAQEGTQPVPTTASEVPLTGLEGGKDVPFGEQVKGHAKMFAGKVFGNDKEAQQGAERIAGLDNPNQPSNQN</sequence>
<dbReference type="Proteomes" id="UP000245771">
    <property type="component" value="Unassembled WGS sequence"/>
</dbReference>
<protein>
    <submittedName>
        <fullName evidence="2">Uncharacterized protein</fullName>
    </submittedName>
</protein>
<dbReference type="AlphaFoldDB" id="A0A316VHE0"/>
<evidence type="ECO:0000313" key="3">
    <source>
        <dbReference type="Proteomes" id="UP000245771"/>
    </source>
</evidence>
<dbReference type="EMBL" id="KZ819602">
    <property type="protein sequence ID" value="PWN37012.1"/>
    <property type="molecule type" value="Genomic_DNA"/>
</dbReference>
<reference evidence="2 3" key="1">
    <citation type="journal article" date="2018" name="Mol. Biol. Evol.">
        <title>Broad Genomic Sampling Reveals a Smut Pathogenic Ancestry of the Fungal Clade Ustilaginomycotina.</title>
        <authorList>
            <person name="Kijpornyongpan T."/>
            <person name="Mondo S.J."/>
            <person name="Barry K."/>
            <person name="Sandor L."/>
            <person name="Lee J."/>
            <person name="Lipzen A."/>
            <person name="Pangilinan J."/>
            <person name="LaButti K."/>
            <person name="Hainaut M."/>
            <person name="Henrissat B."/>
            <person name="Grigoriev I.V."/>
            <person name="Spatafora J.W."/>
            <person name="Aime M.C."/>
        </authorList>
    </citation>
    <scope>NUCLEOTIDE SEQUENCE [LARGE SCALE GENOMIC DNA]</scope>
    <source>
        <strain evidence="2 3">MCA 3882</strain>
    </source>
</reference>
<feature type="region of interest" description="Disordered" evidence="1">
    <location>
        <begin position="1"/>
        <end position="55"/>
    </location>
</feature>
<name>A0A316VHE0_9BASI</name>
<evidence type="ECO:0000313" key="2">
    <source>
        <dbReference type="EMBL" id="PWN37012.1"/>
    </source>
</evidence>
<organism evidence="2 3">
    <name type="scientific">Meira miltonrushii</name>
    <dbReference type="NCBI Taxonomy" id="1280837"/>
    <lineage>
        <taxon>Eukaryota</taxon>
        <taxon>Fungi</taxon>
        <taxon>Dikarya</taxon>
        <taxon>Basidiomycota</taxon>
        <taxon>Ustilaginomycotina</taxon>
        <taxon>Exobasidiomycetes</taxon>
        <taxon>Exobasidiales</taxon>
        <taxon>Brachybasidiaceae</taxon>
        <taxon>Meira</taxon>
    </lineage>
</organism>
<keyword evidence="3" id="KW-1185">Reference proteome</keyword>
<dbReference type="InParanoid" id="A0A316VHE0"/>
<gene>
    <name evidence="2" type="ORF">FA14DRAFT_159248</name>
</gene>
<dbReference type="GeneID" id="37019906"/>